<name>A0A8E0RPR1_9TREM</name>
<dbReference type="GO" id="GO:0016020">
    <property type="term" value="C:membrane"/>
    <property type="evidence" value="ECO:0007669"/>
    <property type="project" value="UniProtKB-SubCell"/>
</dbReference>
<keyword evidence="15" id="KW-1185">Reference proteome</keyword>
<accession>A0A8E0RPR1</accession>
<evidence type="ECO:0000256" key="10">
    <source>
        <dbReference type="ARBA" id="ARBA00023136"/>
    </source>
</evidence>
<dbReference type="InterPro" id="IPR007482">
    <property type="entry name" value="Tyr_Pase-like_PTPLA"/>
</dbReference>
<evidence type="ECO:0000256" key="1">
    <source>
        <dbReference type="ARBA" id="ARBA00004141"/>
    </source>
</evidence>
<comment type="subcellular location">
    <subcellularLocation>
        <location evidence="1">Membrane</location>
        <topology evidence="1">Multi-pass membrane protein</topology>
    </subcellularLocation>
</comment>
<evidence type="ECO:0000256" key="11">
    <source>
        <dbReference type="ARBA" id="ARBA00023160"/>
    </source>
</evidence>
<evidence type="ECO:0000256" key="5">
    <source>
        <dbReference type="ARBA" id="ARBA00022516"/>
    </source>
</evidence>
<comment type="similarity">
    <text evidence="3">Belongs to the very long-chain fatty acids dehydratase HACD family.</text>
</comment>
<evidence type="ECO:0000256" key="2">
    <source>
        <dbReference type="ARBA" id="ARBA00005194"/>
    </source>
</evidence>
<keyword evidence="9" id="KW-0443">Lipid metabolism</keyword>
<dbReference type="EC" id="4.2.1.134" evidence="4"/>
<keyword evidence="11" id="KW-0275">Fatty acid biosynthesis</keyword>
<keyword evidence="12" id="KW-0456">Lyase</keyword>
<evidence type="ECO:0000313" key="14">
    <source>
        <dbReference type="EMBL" id="KAA0184692.1"/>
    </source>
</evidence>
<evidence type="ECO:0000256" key="12">
    <source>
        <dbReference type="ARBA" id="ARBA00023239"/>
    </source>
</evidence>
<comment type="caution">
    <text evidence="14">The sequence shown here is derived from an EMBL/GenBank/DDBJ whole genome shotgun (WGS) entry which is preliminary data.</text>
</comment>
<dbReference type="UniPathway" id="UPA00094"/>
<dbReference type="OrthoDB" id="2157530at2759"/>
<keyword evidence="10 13" id="KW-0472">Membrane</keyword>
<dbReference type="AlphaFoldDB" id="A0A8E0RPR1"/>
<dbReference type="Pfam" id="PF04387">
    <property type="entry name" value="PTPLA"/>
    <property type="match status" value="1"/>
</dbReference>
<comment type="pathway">
    <text evidence="2">Lipid metabolism; fatty acid biosynthesis.</text>
</comment>
<keyword evidence="5" id="KW-0444">Lipid biosynthesis</keyword>
<keyword evidence="7" id="KW-0276">Fatty acid metabolism</keyword>
<dbReference type="EMBL" id="LUCM01010967">
    <property type="protein sequence ID" value="KAA0184692.1"/>
    <property type="molecule type" value="Genomic_DNA"/>
</dbReference>
<dbReference type="Proteomes" id="UP000728185">
    <property type="component" value="Unassembled WGS sequence"/>
</dbReference>
<feature type="transmembrane region" description="Helical" evidence="13">
    <location>
        <begin position="34"/>
        <end position="52"/>
    </location>
</feature>
<evidence type="ECO:0000256" key="9">
    <source>
        <dbReference type="ARBA" id="ARBA00023098"/>
    </source>
</evidence>
<evidence type="ECO:0000256" key="6">
    <source>
        <dbReference type="ARBA" id="ARBA00022692"/>
    </source>
</evidence>
<evidence type="ECO:0000256" key="7">
    <source>
        <dbReference type="ARBA" id="ARBA00022832"/>
    </source>
</evidence>
<reference evidence="14" key="1">
    <citation type="submission" date="2019-05" db="EMBL/GenBank/DDBJ databases">
        <title>Annotation for the trematode Fasciolopsis buski.</title>
        <authorList>
            <person name="Choi Y.-J."/>
        </authorList>
    </citation>
    <scope>NUCLEOTIDE SEQUENCE</scope>
    <source>
        <strain evidence="14">HT</strain>
        <tissue evidence="14">Whole worm</tissue>
    </source>
</reference>
<gene>
    <name evidence="14" type="ORF">FBUS_09243</name>
</gene>
<keyword evidence="8 13" id="KW-1133">Transmembrane helix</keyword>
<proteinExistence type="inferred from homology"/>
<sequence>MCEGSLYVKALALLTKSRRFCIDMPNAFNMSLDFPILLHVWLMCMPIAFYILMRHMYAQRRRVIGPRPQVGSRQMGFFSFIPILRSLVHGKKTAVGGPLNQHSKVHRVLPASKVPVRCPS</sequence>
<evidence type="ECO:0000313" key="15">
    <source>
        <dbReference type="Proteomes" id="UP000728185"/>
    </source>
</evidence>
<evidence type="ECO:0000256" key="13">
    <source>
        <dbReference type="SAM" id="Phobius"/>
    </source>
</evidence>
<dbReference type="GO" id="GO:0102158">
    <property type="term" value="F:very-long-chain (3R)-3-hydroxyacyl-CoA dehydratase activity"/>
    <property type="evidence" value="ECO:0007669"/>
    <property type="project" value="UniProtKB-EC"/>
</dbReference>
<evidence type="ECO:0000256" key="3">
    <source>
        <dbReference type="ARBA" id="ARBA00007811"/>
    </source>
</evidence>
<organism evidence="14 15">
    <name type="scientific">Fasciolopsis buskii</name>
    <dbReference type="NCBI Taxonomy" id="27845"/>
    <lineage>
        <taxon>Eukaryota</taxon>
        <taxon>Metazoa</taxon>
        <taxon>Spiralia</taxon>
        <taxon>Lophotrochozoa</taxon>
        <taxon>Platyhelminthes</taxon>
        <taxon>Trematoda</taxon>
        <taxon>Digenea</taxon>
        <taxon>Plagiorchiida</taxon>
        <taxon>Echinostomata</taxon>
        <taxon>Echinostomatoidea</taxon>
        <taxon>Fasciolidae</taxon>
        <taxon>Fasciolopsis</taxon>
    </lineage>
</organism>
<evidence type="ECO:0000256" key="8">
    <source>
        <dbReference type="ARBA" id="ARBA00022989"/>
    </source>
</evidence>
<dbReference type="GO" id="GO:0006633">
    <property type="term" value="P:fatty acid biosynthetic process"/>
    <property type="evidence" value="ECO:0007669"/>
    <property type="project" value="UniProtKB-UniPathway"/>
</dbReference>
<protein>
    <recommendedName>
        <fullName evidence="4">very-long-chain (3R)-3-hydroxyacyl-CoA dehydratase</fullName>
        <ecNumber evidence="4">4.2.1.134</ecNumber>
    </recommendedName>
</protein>
<keyword evidence="6 13" id="KW-0812">Transmembrane</keyword>
<evidence type="ECO:0000256" key="4">
    <source>
        <dbReference type="ARBA" id="ARBA00013122"/>
    </source>
</evidence>